<gene>
    <name evidence="20" type="ORF">SAPINGB_P002970</name>
</gene>
<comment type="cofactor">
    <cofactor evidence="1">
        <name>Zn(2+)</name>
        <dbReference type="ChEBI" id="CHEBI:29105"/>
    </cofactor>
</comment>
<keyword evidence="12" id="KW-0560">Oxidoreductase</keyword>
<keyword evidence="13" id="KW-0811">Translocation</keyword>
<dbReference type="GO" id="GO:0045041">
    <property type="term" value="P:protein import into mitochondrial intermembrane space"/>
    <property type="evidence" value="ECO:0007669"/>
    <property type="project" value="InterPro"/>
</dbReference>
<evidence type="ECO:0000256" key="2">
    <source>
        <dbReference type="ARBA" id="ARBA00001973"/>
    </source>
</evidence>
<evidence type="ECO:0000256" key="15">
    <source>
        <dbReference type="ARBA" id="ARBA00023136"/>
    </source>
</evidence>
<accession>A0A5E8BJ78</accession>
<keyword evidence="7" id="KW-0999">Mitochondrion inner membrane</keyword>
<evidence type="ECO:0000256" key="14">
    <source>
        <dbReference type="ARBA" id="ARBA00023128"/>
    </source>
</evidence>
<evidence type="ECO:0000313" key="20">
    <source>
        <dbReference type="EMBL" id="VVT51059.1"/>
    </source>
</evidence>
<keyword evidence="21" id="KW-1185">Reference proteome</keyword>
<dbReference type="GO" id="GO:0005758">
    <property type="term" value="C:mitochondrial intermembrane space"/>
    <property type="evidence" value="ECO:0007669"/>
    <property type="project" value="TreeGrafter"/>
</dbReference>
<dbReference type="AlphaFoldDB" id="A0A5E8BJ78"/>
<keyword evidence="16" id="KW-1015">Disulfide bond</keyword>
<keyword evidence="14" id="KW-0496">Mitochondrion</keyword>
<comment type="subcellular location">
    <subcellularLocation>
        <location evidence="3">Mitochondrion inner membrane</location>
        <topology evidence="3">Single-pass type II membrane protein</topology>
        <orientation evidence="3">Intermembrane side</orientation>
    </subcellularLocation>
</comment>
<keyword evidence="6" id="KW-0812">Transmembrane</keyword>
<evidence type="ECO:0000256" key="6">
    <source>
        <dbReference type="ARBA" id="ARBA00022692"/>
    </source>
</evidence>
<reference evidence="20 21" key="1">
    <citation type="submission" date="2019-09" db="EMBL/GenBank/DDBJ databases">
        <authorList>
            <person name="Brejova B."/>
        </authorList>
    </citation>
    <scope>NUCLEOTIDE SEQUENCE [LARGE SCALE GENOMIC DNA]</scope>
</reference>
<dbReference type="OrthoDB" id="7481291at2759"/>
<dbReference type="Gene3D" id="1.10.287.2900">
    <property type="match status" value="1"/>
</dbReference>
<keyword evidence="10" id="KW-0735">Signal-anchor</keyword>
<keyword evidence="9" id="KW-0809">Transit peptide</keyword>
<evidence type="ECO:0000256" key="12">
    <source>
        <dbReference type="ARBA" id="ARBA00023002"/>
    </source>
</evidence>
<evidence type="ECO:0000256" key="4">
    <source>
        <dbReference type="ARBA" id="ARBA00013714"/>
    </source>
</evidence>
<dbReference type="RefSeq" id="XP_031853579.1">
    <property type="nucleotide sequence ID" value="XM_031997688.1"/>
</dbReference>
<evidence type="ECO:0000256" key="19">
    <source>
        <dbReference type="SAM" id="MobiDB-lite"/>
    </source>
</evidence>
<evidence type="ECO:0000256" key="18">
    <source>
        <dbReference type="ARBA" id="ARBA00033150"/>
    </source>
</evidence>
<dbReference type="FunFam" id="1.10.287.2900:FF:000002">
    <property type="entry name" value="Mitochondrial intermembrane space import and assembly protein"/>
    <property type="match status" value="1"/>
</dbReference>
<evidence type="ECO:0000256" key="1">
    <source>
        <dbReference type="ARBA" id="ARBA00001947"/>
    </source>
</evidence>
<dbReference type="GeneID" id="43581788"/>
<evidence type="ECO:0000256" key="5">
    <source>
        <dbReference type="ARBA" id="ARBA00022448"/>
    </source>
</evidence>
<feature type="compositionally biased region" description="Low complexity" evidence="19">
    <location>
        <begin position="169"/>
        <end position="178"/>
    </location>
</feature>
<evidence type="ECO:0000256" key="9">
    <source>
        <dbReference type="ARBA" id="ARBA00022946"/>
    </source>
</evidence>
<keyword evidence="5" id="KW-0813">Transport</keyword>
<evidence type="ECO:0000256" key="3">
    <source>
        <dbReference type="ARBA" id="ARBA00004164"/>
    </source>
</evidence>
<dbReference type="EMBL" id="CABVLU010000002">
    <property type="protein sequence ID" value="VVT51059.1"/>
    <property type="molecule type" value="Genomic_DNA"/>
</dbReference>
<organism evidence="20 21">
    <name type="scientific">Magnusiomyces paraingens</name>
    <dbReference type="NCBI Taxonomy" id="2606893"/>
    <lineage>
        <taxon>Eukaryota</taxon>
        <taxon>Fungi</taxon>
        <taxon>Dikarya</taxon>
        <taxon>Ascomycota</taxon>
        <taxon>Saccharomycotina</taxon>
        <taxon>Dipodascomycetes</taxon>
        <taxon>Dipodascales</taxon>
        <taxon>Dipodascaceae</taxon>
        <taxon>Magnusiomyces</taxon>
    </lineage>
</organism>
<proteinExistence type="predicted"/>
<keyword evidence="11" id="KW-1133">Transmembrane helix</keyword>
<evidence type="ECO:0000313" key="21">
    <source>
        <dbReference type="Proteomes" id="UP000398389"/>
    </source>
</evidence>
<keyword evidence="15" id="KW-0472">Membrane</keyword>
<comment type="cofactor">
    <cofactor evidence="2">
        <name>Cu(2+)</name>
        <dbReference type="ChEBI" id="CHEBI:29036"/>
    </cofactor>
</comment>
<evidence type="ECO:0000256" key="7">
    <source>
        <dbReference type="ARBA" id="ARBA00022792"/>
    </source>
</evidence>
<feature type="region of interest" description="Disordered" evidence="19">
    <location>
        <begin position="169"/>
        <end position="190"/>
    </location>
</feature>
<dbReference type="PANTHER" id="PTHR21622:SF0">
    <property type="entry name" value="COILED-COIL-HELIX-COILED-COIL-HELIX DOMAIN CONTAINING 4"/>
    <property type="match status" value="1"/>
</dbReference>
<evidence type="ECO:0000256" key="16">
    <source>
        <dbReference type="ARBA" id="ARBA00023157"/>
    </source>
</evidence>
<evidence type="ECO:0000256" key="13">
    <source>
        <dbReference type="ARBA" id="ARBA00023010"/>
    </source>
</evidence>
<evidence type="ECO:0000256" key="11">
    <source>
        <dbReference type="ARBA" id="ARBA00022989"/>
    </source>
</evidence>
<dbReference type="GO" id="GO:0015035">
    <property type="term" value="F:protein-disulfide reductase activity"/>
    <property type="evidence" value="ECO:0007669"/>
    <property type="project" value="InterPro"/>
</dbReference>
<keyword evidence="8" id="KW-0653">Protein transport</keyword>
<sequence length="308" mass="32013">MFRATSSILRSTAARSVSRRCLSPSTIMAYSTRATSSASSASSTRLWLGATVALVGAGAVATQLTSSPVLLDSKPESSSSTEKPTVSEALLTAADTVTSSKDTLLSTAVDAAVDAADAVAAQAGIEDAVVAAVQGVDSAVQALSEDLAQELEELSEEYKKEAEELVAEAAGAAAGAEAAEPEEAAVPNKGAFDPDTGEINWDCPCLGGMAHGPCGEEFKTAFSCFVYSEAEPKGVDCIEKFSAMQNCFREHPEVYAEELRETEPFPEETAQAPVEEVEAVIVEALPVEPVALEIIEEVIPVEASSKSN</sequence>
<evidence type="ECO:0000256" key="10">
    <source>
        <dbReference type="ARBA" id="ARBA00022968"/>
    </source>
</evidence>
<dbReference type="InterPro" id="IPR039289">
    <property type="entry name" value="CHCHD4"/>
</dbReference>
<protein>
    <recommendedName>
        <fullName evidence="4">Mitochondrial intermembrane space import and assembly protein 40</fullName>
    </recommendedName>
    <alternativeName>
        <fullName evidence="18">Mitochondrial import inner membrane translocase TIM40</fullName>
    </alternativeName>
</protein>
<name>A0A5E8BJ78_9ASCO</name>
<keyword evidence="17" id="KW-0676">Redox-active center</keyword>
<dbReference type="GO" id="GO:0005743">
    <property type="term" value="C:mitochondrial inner membrane"/>
    <property type="evidence" value="ECO:0007669"/>
    <property type="project" value="UniProtKB-SubCell"/>
</dbReference>
<dbReference type="PROSITE" id="PS51808">
    <property type="entry name" value="CHCH"/>
    <property type="match status" value="1"/>
</dbReference>
<dbReference type="PANTHER" id="PTHR21622">
    <property type="entry name" value="COILED-COIL-HELIX-COILED-COIL-HELIX DOMAIN CONTAINING 4"/>
    <property type="match status" value="1"/>
</dbReference>
<dbReference type="Proteomes" id="UP000398389">
    <property type="component" value="Unassembled WGS sequence"/>
</dbReference>
<evidence type="ECO:0000256" key="17">
    <source>
        <dbReference type="ARBA" id="ARBA00023284"/>
    </source>
</evidence>
<evidence type="ECO:0000256" key="8">
    <source>
        <dbReference type="ARBA" id="ARBA00022927"/>
    </source>
</evidence>